<evidence type="ECO:0000256" key="4">
    <source>
        <dbReference type="ARBA" id="ARBA00022448"/>
    </source>
</evidence>
<dbReference type="Pfam" id="PF05047">
    <property type="entry name" value="L51_S25_CI-B8"/>
    <property type="match status" value="1"/>
</dbReference>
<evidence type="ECO:0000256" key="7">
    <source>
        <dbReference type="ARBA" id="ARBA00022982"/>
    </source>
</evidence>
<accession>A0A1V2L4I3</accession>
<evidence type="ECO:0000259" key="10">
    <source>
        <dbReference type="SMART" id="SM00916"/>
    </source>
</evidence>
<dbReference type="Proteomes" id="UP000189513">
    <property type="component" value="Unassembled WGS sequence"/>
</dbReference>
<protein>
    <submittedName>
        <fullName evidence="11">NADH dehydrogenase [ubiquinone] 1 alpha subcomplex subunit 2</fullName>
    </submittedName>
</protein>
<comment type="caution">
    <text evidence="11">The sequence shown here is derived from an EMBL/GenBank/DDBJ whole genome shotgun (WGS) entry which is preliminary data.</text>
</comment>
<evidence type="ECO:0000256" key="1">
    <source>
        <dbReference type="ARBA" id="ARBA00003195"/>
    </source>
</evidence>
<organism evidence="11 12">
    <name type="scientific">Cyberlindnera fabianii</name>
    <name type="common">Yeast</name>
    <name type="synonym">Hansenula fabianii</name>
    <dbReference type="NCBI Taxonomy" id="36022"/>
    <lineage>
        <taxon>Eukaryota</taxon>
        <taxon>Fungi</taxon>
        <taxon>Dikarya</taxon>
        <taxon>Ascomycota</taxon>
        <taxon>Saccharomycotina</taxon>
        <taxon>Saccharomycetes</taxon>
        <taxon>Phaffomycetales</taxon>
        <taxon>Phaffomycetaceae</taxon>
        <taxon>Cyberlindnera</taxon>
    </lineage>
</organism>
<sequence>MSKFVIGSAVKEIRFHLSQAAESSTALRSFITSSYPTLSKANPELPILIREASFAKPTVFVRFEKGQEVKKSLEGLDKTQIETEIKNLLGF</sequence>
<name>A0A1V2L4I3_CYBFA</name>
<dbReference type="EMBL" id="MPUK01000006">
    <property type="protein sequence ID" value="ONH66773.1"/>
    <property type="molecule type" value="Genomic_DNA"/>
</dbReference>
<dbReference type="GO" id="GO:0005743">
    <property type="term" value="C:mitochondrial inner membrane"/>
    <property type="evidence" value="ECO:0007669"/>
    <property type="project" value="UniProtKB-SubCell"/>
</dbReference>
<comment type="similarity">
    <text evidence="3">Belongs to the complex I NDUFA2 subunit family.</text>
</comment>
<dbReference type="AlphaFoldDB" id="A0A1V2L4I3"/>
<keyword evidence="9" id="KW-0472">Membrane</keyword>
<evidence type="ECO:0000256" key="2">
    <source>
        <dbReference type="ARBA" id="ARBA00004443"/>
    </source>
</evidence>
<dbReference type="Gene3D" id="3.40.30.10">
    <property type="entry name" value="Glutaredoxin"/>
    <property type="match status" value="1"/>
</dbReference>
<dbReference type="SUPFAM" id="SSF52833">
    <property type="entry name" value="Thioredoxin-like"/>
    <property type="match status" value="1"/>
</dbReference>
<evidence type="ECO:0000256" key="5">
    <source>
        <dbReference type="ARBA" id="ARBA00022660"/>
    </source>
</evidence>
<feature type="domain" description="Ribosomal protein/NADH dehydrogenase" evidence="10">
    <location>
        <begin position="19"/>
        <end position="90"/>
    </location>
</feature>
<proteinExistence type="inferred from homology"/>
<dbReference type="PANTHER" id="PTHR12878">
    <property type="entry name" value="NADH-UBIQUINONE OXIDOREDUCTASE B8 SUBUNIT"/>
    <property type="match status" value="1"/>
</dbReference>
<evidence type="ECO:0000313" key="12">
    <source>
        <dbReference type="Proteomes" id="UP000189513"/>
    </source>
</evidence>
<dbReference type="InterPro" id="IPR007741">
    <property type="entry name" value="Ribosomal_mL43/mS25/NADH_DH"/>
</dbReference>
<dbReference type="STRING" id="36022.A0A1V2L4I3"/>
<keyword evidence="5" id="KW-0679">Respiratory chain</keyword>
<dbReference type="SMART" id="SM00916">
    <property type="entry name" value="L51_S25_CI-B8"/>
    <property type="match status" value="1"/>
</dbReference>
<keyword evidence="12" id="KW-1185">Reference proteome</keyword>
<dbReference type="PANTHER" id="PTHR12878:SF0">
    <property type="entry name" value="NADH DEHYDROGENASE [UBIQUINONE] 1 ALPHA SUBCOMPLEX SUBUNIT 2"/>
    <property type="match status" value="1"/>
</dbReference>
<evidence type="ECO:0000256" key="9">
    <source>
        <dbReference type="ARBA" id="ARBA00023136"/>
    </source>
</evidence>
<dbReference type="InterPro" id="IPR036249">
    <property type="entry name" value="Thioredoxin-like_sf"/>
</dbReference>
<gene>
    <name evidence="11" type="ORF">BON22_3496</name>
</gene>
<keyword evidence="11" id="KW-0830">Ubiquinone</keyword>
<dbReference type="PIRSF" id="PIRSF005822">
    <property type="entry name" value="NDUA2"/>
    <property type="match status" value="1"/>
</dbReference>
<dbReference type="InterPro" id="IPR016464">
    <property type="entry name" value="NADH_Ub_cplx-1_asu_su-2"/>
</dbReference>
<evidence type="ECO:0000256" key="3">
    <source>
        <dbReference type="ARBA" id="ARBA00008939"/>
    </source>
</evidence>
<keyword evidence="8" id="KW-0496">Mitochondrion</keyword>
<keyword evidence="4" id="KW-0813">Transport</keyword>
<comment type="function">
    <text evidence="1">Accessory subunit of the mitochondrial membrane respiratory chain NADH dehydrogenase (Complex I), that is believed not to be involved in catalysis. Complex I functions in the transfer of electrons from NADH to the respiratory chain. The immediate electron acceptor for the enzyme is believed to be ubiquinone.</text>
</comment>
<keyword evidence="6" id="KW-0999">Mitochondrion inner membrane</keyword>
<evidence type="ECO:0000256" key="6">
    <source>
        <dbReference type="ARBA" id="ARBA00022792"/>
    </source>
</evidence>
<comment type="subcellular location">
    <subcellularLocation>
        <location evidence="2">Mitochondrion inner membrane</location>
        <topology evidence="2">Peripheral membrane protein</topology>
        <orientation evidence="2">Matrix side</orientation>
    </subcellularLocation>
</comment>
<evidence type="ECO:0000313" key="11">
    <source>
        <dbReference type="EMBL" id="ONH66773.1"/>
    </source>
</evidence>
<dbReference type="OMA" id="FIEQQYV"/>
<dbReference type="VEuPathDB" id="FungiDB:BON22_3496"/>
<reference evidence="12" key="1">
    <citation type="journal article" date="2017" name="Genome Announc.">
        <title>Genome sequences of Cyberlindnera fabianii 65, Pichia kudriavzevii 129, and Saccharomyces cerevisiae 131 isolated from fermented masau fruits in Zimbabwe.</title>
        <authorList>
            <person name="van Rijswijck I.M.H."/>
            <person name="Derks M.F.L."/>
            <person name="Abee T."/>
            <person name="de Ridder D."/>
            <person name="Smid E.J."/>
        </authorList>
    </citation>
    <scope>NUCLEOTIDE SEQUENCE [LARGE SCALE GENOMIC DNA]</scope>
    <source>
        <strain evidence="12">65</strain>
    </source>
</reference>
<keyword evidence="7" id="KW-0249">Electron transport</keyword>
<evidence type="ECO:0000256" key="8">
    <source>
        <dbReference type="ARBA" id="ARBA00023128"/>
    </source>
</evidence>